<organism evidence="2 3">
    <name type="scientific">Marinagarivorans cellulosilyticus</name>
    <dbReference type="NCBI Taxonomy" id="2721545"/>
    <lineage>
        <taxon>Bacteria</taxon>
        <taxon>Pseudomonadati</taxon>
        <taxon>Pseudomonadota</taxon>
        <taxon>Gammaproteobacteria</taxon>
        <taxon>Cellvibrionales</taxon>
        <taxon>Cellvibrionaceae</taxon>
        <taxon>Marinagarivorans</taxon>
    </lineage>
</organism>
<dbReference type="AlphaFoldDB" id="A0AAN1WGC9"/>
<evidence type="ECO:0000259" key="1">
    <source>
        <dbReference type="Pfam" id="PF10592"/>
    </source>
</evidence>
<accession>A0AAN1WGC9</accession>
<dbReference type="Proteomes" id="UP001320119">
    <property type="component" value="Chromosome"/>
</dbReference>
<reference evidence="2 3" key="1">
    <citation type="journal article" date="2022" name="IScience">
        <title>An ultrasensitive nanofiber-based assay for enzymatic hydrolysis and deep-sea microbial degradation of cellulose.</title>
        <authorList>
            <person name="Tsudome M."/>
            <person name="Tachioka M."/>
            <person name="Miyazaki M."/>
            <person name="Uchimura K."/>
            <person name="Tsuda M."/>
            <person name="Takaki Y."/>
            <person name="Deguchi S."/>
        </authorList>
    </citation>
    <scope>NUCLEOTIDE SEQUENCE [LARGE SCALE GENOMIC DNA]</scope>
    <source>
        <strain evidence="2 3">GE09</strain>
    </source>
</reference>
<keyword evidence="3" id="KW-1185">Reference proteome</keyword>
<evidence type="ECO:0000313" key="3">
    <source>
        <dbReference type="Proteomes" id="UP001320119"/>
    </source>
</evidence>
<evidence type="ECO:0000313" key="2">
    <source>
        <dbReference type="EMBL" id="BCD97103.1"/>
    </source>
</evidence>
<dbReference type="InterPro" id="IPR018891">
    <property type="entry name" value="AIPR_C"/>
</dbReference>
<feature type="domain" description="Abortive phage infection protein C-terminal" evidence="1">
    <location>
        <begin position="237"/>
        <end position="522"/>
    </location>
</feature>
<dbReference type="RefSeq" id="WP_236986577.1">
    <property type="nucleotide sequence ID" value="NZ_AP023086.1"/>
</dbReference>
<proteinExistence type="predicted"/>
<dbReference type="Pfam" id="PF10592">
    <property type="entry name" value="AIPR"/>
    <property type="match status" value="1"/>
</dbReference>
<dbReference type="KEGG" id="marq:MARGE09_P1303"/>
<protein>
    <recommendedName>
        <fullName evidence="1">Abortive phage infection protein C-terminal domain-containing protein</fullName>
    </recommendedName>
</protein>
<name>A0AAN1WGC9_9GAMM</name>
<sequence length="556" mass="63183">MDINASIVDQRLNGIVDDHPDFFPKGLDSQRKKSYAFVLYCVKTALGLGLSEAADLMTEGTKDTGVDAIHIGDVDDGEFEVTLFQGKYKHKDLTGTANFPEGGVKAAISTVITLFDPSKQISMNERLKPKVEEARSLIRDGYIPVVKMVLCNNGARWTTSAEDLIKNSGFSSEQVSWIHLNHEEIVRVLKSSKSVDDTIKLHGAAIIEDFNFRRVLVGKVSIKEVAELFNRNGEQLLERNIRRYLGVNRNRVNAAIHSTLLDEEKRKNFYFFNNGITMICNKFRHNALQGKDYQLNLNGIQIINGGQSCKTIQETFNAPDSLSDFSDTYILLRLYELAEDDQDFVQDITYATNSQNPVDLRDLRSNDDVQMQLEIGMRDLGFEYRRKRDETAVKNDQLSSSVVGESVLAVWRKKPHQAKFRRKDIFGKLYNEIFDGLNSAQAIIAAIIFRLVENERKRPVQKNPPLFLPYASHYKAMLVGDVLIKDLGVTFPEVDHKVCEKALVHLDEKFSEYQVEVQNKIQKALGKLYGGRDVSLQQLSATFRRGDLLYYLDDYL</sequence>
<gene>
    <name evidence="2" type="ORF">MARGE09_P1303</name>
</gene>
<dbReference type="EMBL" id="AP023086">
    <property type="protein sequence ID" value="BCD97103.1"/>
    <property type="molecule type" value="Genomic_DNA"/>
</dbReference>